<sequence>MKKLLFVILVGILFSPFLYSADIEREQAYGYFGVRVGYMEIDGIEDEGSANLGFTLGFRVSNPVAIEFSLDYHSSDFSAVDRTTYAFQASLLLYLNSNSNVQPYLVGGGGYYISGYDYWVNGYKYTDFTSHKFGGHLGAGVDIMLGDYSTITFDVRYIAVDEDVPEEALGYDSKTFDGVLATVGAKFRF</sequence>
<proteinExistence type="predicted"/>
<evidence type="ECO:0000259" key="2">
    <source>
        <dbReference type="Pfam" id="PF13505"/>
    </source>
</evidence>
<evidence type="ECO:0000313" key="4">
    <source>
        <dbReference type="Proteomes" id="UP000595564"/>
    </source>
</evidence>
<evidence type="ECO:0000313" key="3">
    <source>
        <dbReference type="EMBL" id="BBB32537.1"/>
    </source>
</evidence>
<dbReference type="InterPro" id="IPR011250">
    <property type="entry name" value="OMP/PagP_B-barrel"/>
</dbReference>
<evidence type="ECO:0000256" key="1">
    <source>
        <dbReference type="ARBA" id="ARBA00022729"/>
    </source>
</evidence>
<dbReference type="Gene3D" id="2.40.160.20">
    <property type="match status" value="1"/>
</dbReference>
<dbReference type="SUPFAM" id="SSF56925">
    <property type="entry name" value="OMPA-like"/>
    <property type="match status" value="1"/>
</dbReference>
<gene>
    <name evidence="3" type="ORF">TTHT_0995</name>
</gene>
<name>A0A7R6SZA1_9BACT</name>
<dbReference type="EMBL" id="AP017470">
    <property type="protein sequence ID" value="BBB32537.1"/>
    <property type="molecule type" value="Genomic_DNA"/>
</dbReference>
<reference evidence="3 4" key="1">
    <citation type="journal article" date="2012" name="Extremophiles">
        <title>Thermotomaculum hydrothermale gen. nov., sp. nov., a novel heterotrophic thermophile within the phylum Acidobacteria from a deep-sea hydrothermal vent chimney in the Southern Okinawa Trough.</title>
        <authorList>
            <person name="Izumi H."/>
            <person name="Nunoura T."/>
            <person name="Miyazaki M."/>
            <person name="Mino S."/>
            <person name="Toki T."/>
            <person name="Takai K."/>
            <person name="Sako Y."/>
            <person name="Sawabe T."/>
            <person name="Nakagawa S."/>
        </authorList>
    </citation>
    <scope>NUCLEOTIDE SEQUENCE [LARGE SCALE GENOMIC DNA]</scope>
    <source>
        <strain evidence="3 4">AC55</strain>
    </source>
</reference>
<protein>
    <recommendedName>
        <fullName evidence="2">Outer membrane protein beta-barrel domain-containing protein</fullName>
    </recommendedName>
</protein>
<keyword evidence="4" id="KW-1185">Reference proteome</keyword>
<dbReference type="Proteomes" id="UP000595564">
    <property type="component" value="Chromosome"/>
</dbReference>
<dbReference type="RefSeq" id="WP_201328890.1">
    <property type="nucleotide sequence ID" value="NZ_AP017470.1"/>
</dbReference>
<dbReference type="AlphaFoldDB" id="A0A7R6SZA1"/>
<dbReference type="InterPro" id="IPR027385">
    <property type="entry name" value="Beta-barrel_OMP"/>
</dbReference>
<organism evidence="3 4">
    <name type="scientific">Thermotomaculum hydrothermale</name>
    <dbReference type="NCBI Taxonomy" id="981385"/>
    <lineage>
        <taxon>Bacteria</taxon>
        <taxon>Pseudomonadati</taxon>
        <taxon>Acidobacteriota</taxon>
        <taxon>Holophagae</taxon>
        <taxon>Thermotomaculales</taxon>
        <taxon>Thermotomaculaceae</taxon>
        <taxon>Thermotomaculum</taxon>
    </lineage>
</organism>
<keyword evidence="1" id="KW-0732">Signal</keyword>
<feature type="domain" description="Outer membrane protein beta-barrel" evidence="2">
    <location>
        <begin position="26"/>
        <end position="187"/>
    </location>
</feature>
<accession>A0A7R6SZA1</accession>
<dbReference type="KEGG" id="thyd:TTHT_0995"/>
<dbReference type="Pfam" id="PF13505">
    <property type="entry name" value="OMP_b-brl"/>
    <property type="match status" value="1"/>
</dbReference>